<dbReference type="AlphaFoldDB" id="A0A238KPR8"/>
<proteinExistence type="predicted"/>
<dbReference type="Proteomes" id="UP000202485">
    <property type="component" value="Unassembled WGS sequence"/>
</dbReference>
<feature type="compositionally biased region" description="Acidic residues" evidence="1">
    <location>
        <begin position="56"/>
        <end position="88"/>
    </location>
</feature>
<feature type="compositionally biased region" description="Basic and acidic residues" evidence="1">
    <location>
        <begin position="138"/>
        <end position="153"/>
    </location>
</feature>
<dbReference type="GeneID" id="65426985"/>
<feature type="chain" id="PRO_5012376024" evidence="2">
    <location>
        <begin position="23"/>
        <end position="242"/>
    </location>
</feature>
<evidence type="ECO:0000256" key="1">
    <source>
        <dbReference type="SAM" id="MobiDB-lite"/>
    </source>
</evidence>
<evidence type="ECO:0000256" key="2">
    <source>
        <dbReference type="SAM" id="SignalP"/>
    </source>
</evidence>
<feature type="region of interest" description="Disordered" evidence="1">
    <location>
        <begin position="138"/>
        <end position="157"/>
    </location>
</feature>
<sequence length="242" mass="26152">MIANRKLGQLLSTVALATLISAAPYTPKFSTEGGLQLEPAYAFAKSGKGKSGSGRDDDDDDDDRDDDDDDRDDDDDDDRDDDDDDDDDRSSRSGSKKGSSQSGSAATGSAGITKVETTANGIEVRYADGTKEEIENGRYERKNAQNRTVEERPATGADISRLRSLANGISIKNVSASGQGGTAGSRPTKIERQGNNIEVNYANGWKEEIEFGRYELKDPFNRTVVERTATAADIRRLQSVAN</sequence>
<reference evidence="4" key="1">
    <citation type="submission" date="2017-05" db="EMBL/GenBank/DDBJ databases">
        <authorList>
            <person name="Rodrigo-Torres L."/>
            <person name="Arahal R. D."/>
            <person name="Lucena T."/>
        </authorList>
    </citation>
    <scope>NUCLEOTIDE SEQUENCE [LARGE SCALE GENOMIC DNA]</scope>
    <source>
        <strain evidence="4">CECT 8715</strain>
    </source>
</reference>
<feature type="signal peptide" evidence="2">
    <location>
        <begin position="1"/>
        <end position="22"/>
    </location>
</feature>
<organism evidence="3 4">
    <name type="scientific">Ruegeria arenilitoris</name>
    <dbReference type="NCBI Taxonomy" id="1173585"/>
    <lineage>
        <taxon>Bacteria</taxon>
        <taxon>Pseudomonadati</taxon>
        <taxon>Pseudomonadota</taxon>
        <taxon>Alphaproteobacteria</taxon>
        <taxon>Rhodobacterales</taxon>
        <taxon>Roseobacteraceae</taxon>
        <taxon>Ruegeria</taxon>
    </lineage>
</organism>
<dbReference type="EMBL" id="FXYG01000003">
    <property type="protein sequence ID" value="SMX44621.1"/>
    <property type="molecule type" value="Genomic_DNA"/>
</dbReference>
<evidence type="ECO:0000313" key="4">
    <source>
        <dbReference type="Proteomes" id="UP000202485"/>
    </source>
</evidence>
<name>A0A238KPR8_9RHOB</name>
<protein>
    <submittedName>
        <fullName evidence="3">Uncharacterized protein</fullName>
    </submittedName>
</protein>
<evidence type="ECO:0000313" key="3">
    <source>
        <dbReference type="EMBL" id="SMX44621.1"/>
    </source>
</evidence>
<keyword evidence="4" id="KW-1185">Reference proteome</keyword>
<accession>A0A238KPR8</accession>
<gene>
    <name evidence="3" type="ORF">RUA8715_02488</name>
</gene>
<feature type="region of interest" description="Disordered" evidence="1">
    <location>
        <begin position="44"/>
        <end position="114"/>
    </location>
</feature>
<dbReference type="RefSeq" id="WP_174820348.1">
    <property type="nucleotide sequence ID" value="NZ_JBHTJJ010000006.1"/>
</dbReference>
<keyword evidence="2" id="KW-0732">Signal</keyword>